<evidence type="ECO:0000256" key="2">
    <source>
        <dbReference type="SAM" id="MobiDB-lite"/>
    </source>
</evidence>
<dbReference type="RefSeq" id="WP_133794731.1">
    <property type="nucleotide sequence ID" value="NZ_SOCA01000002.1"/>
</dbReference>
<comment type="caution">
    <text evidence="4">The sequence shown here is derived from an EMBL/GenBank/DDBJ whole genome shotgun (WGS) entry which is preliminary data.</text>
</comment>
<accession>A0A4R7S6V7</accession>
<dbReference type="Proteomes" id="UP000295662">
    <property type="component" value="Unassembled WGS sequence"/>
</dbReference>
<keyword evidence="5" id="KW-1185">Reference proteome</keyword>
<evidence type="ECO:0000256" key="3">
    <source>
        <dbReference type="SAM" id="SignalP"/>
    </source>
</evidence>
<evidence type="ECO:0000313" key="5">
    <source>
        <dbReference type="Proteomes" id="UP000295662"/>
    </source>
</evidence>
<feature type="compositionally biased region" description="Polar residues" evidence="2">
    <location>
        <begin position="696"/>
        <end position="708"/>
    </location>
</feature>
<reference evidence="4 5" key="1">
    <citation type="submission" date="2019-03" db="EMBL/GenBank/DDBJ databases">
        <title>Genomic Encyclopedia of Archaeal and Bacterial Type Strains, Phase II (KMG-II): from individual species to whole genera.</title>
        <authorList>
            <person name="Goeker M."/>
        </authorList>
    </citation>
    <scope>NUCLEOTIDE SEQUENCE [LARGE SCALE GENOMIC DNA]</scope>
    <source>
        <strain evidence="4 5">ATCC 25309</strain>
    </source>
</reference>
<dbReference type="InterPro" id="IPR013425">
    <property type="entry name" value="Autotrns_rpt"/>
</dbReference>
<proteinExistence type="predicted"/>
<feature type="chain" id="PRO_5020878966" evidence="3">
    <location>
        <begin position="23"/>
        <end position="1896"/>
    </location>
</feature>
<dbReference type="OrthoDB" id="173880at2"/>
<keyword evidence="1 3" id="KW-0732">Signal</keyword>
<sequence>MTLRAYLIPLLFLSAVTTHSPAANLYWGGDVNNSFQTLGNWWTTIGRTTAATAIPGSSDIAFFNANTPLTHQIATLGANTSLAGLRFNGNSSTAITLGTLNDYTLTLGTSGLTIDSGAAAHTLNSSLSINTTQTWDNQSNSLFTVAGNLTFGTATTRTMTLSGTGGFAFTGNITSSNTRTLNITTTGPVTFGNIATTHNTSAYILTLNVAEGLNPEVKGVISGVGGITKDGLGTLTLSGANSFTNNFRILAGEVILKNSNTASGQTVFGNSGAAAGSNGFGTLTLDNTAAAINYRTTNVYVQTSSDGAMITSTGDAFAATMSLNGSRNFVINDSESEIDLLVTIGIINGDSTGTLTKLSIGTLMMQGANTYTGATNIDRGKLILDYSLKNGDNKLSNSAATGLRGGHLELRSHSTNATSETTHSLAISSGSNILSLVSNGGQDLTFTLTNGITRTGGALDIRSNDTSKTHLIVGGGVTNNSAGFLGGWATINGTRWATRNGNEIVALAGTTQNDKSLWATGENIILNGTPTGTLVTPSIASLILDDPAGGTFTIDNNAQALTLTSSAILLSKNVTADTTIEGGQILTQNSATNATNDLIITNHSTAKLDISANIGGSNTPLTATQNITVVGSGLTELSGSNTYSGSLLIQGNVQVSGGNAINDFRNTVLATGDNMTSSGARLNLNGSKEGIGNLSGGNESIDSNQTTGPGEVSLGNNGHLILNQTLDTEFRGNFTGTGTITKRGNRTLTLSTNAHSFSGNLDIEGGSIIALESGTAFSEISQLRLRGGSFTSIQSNSTSENKLGDATAVLLEGTTRDGLSVSSIVNGSRAETAGTLSLAGGANTITLSNTMEVTSSTAATTSLIFGASSASFSRSNGSTLLVRGNNLAGTAVANSVALASRLTFTTPAAINDALIGASTSALQTSSVTTLKILPYGIGENSVTGVGSSFLTYATTLGLRPLSETEYATDYGTAGATTNLSLNASALNLTEKTFNALRIVNNAGTSPLAFTGTGTLTLTSGALLFTAGATENDATLGGFSQILAGTSAGTADELVVFVTSSLASPASATLTVNSAIADNGGATSLTKSGGGTLVLGGSNTYTGTTTINEGVLEFGQTTGTLGSGSLRLSGGTLRWAAGNTTDITASSRTVQLLGSSVYLTPAAASVTSVGGSITSAGSTFDVGSNNVTLAGPVGGNGPGGLTKVGTGTLTLSSAPTYTGTTLITQGAMNFQTIAPDTMEGLYLASRGVGGTISSTITSGLNVQQLVVAGAYGNLGDTTGVTATLTVSGGAVNIGNGEGDDFILIGYRDTSSGKSTSNTTGTVNFSNASSVNINVSSIELGSYYGLVPDATRTSAGILTLSNALNDITAGKIIVGHSPISVNNTGSPSSINLGTGITTINTDTFVIGGARASGNVTIGNGGSFTLRGQQGGSTAANLFIGDNDSTTNTGTNNVSTLNLTGASTVDMKLNLLLLGRVSVVNSTGTNGYGRGTLTVGTGLIEATTIRMADPNYSSGTNNNVNTQGTITQSGTSTIRFMDLSKGNGTATWNWQGGTLQNIAGANQTNQNVTISLNGSGSATNPALRAYTVDTGRTATFQTDALFTGTGSFTKEGTGTLALHGTNVNTGTVRLTEGTLALHGTGTMDDAAWFNLATDTTLDFTPRTASSYTSDAVISGTGTLKVTGGTLTVGSNIGSVNSNGTLRPGASSLNATAASANTVGDLTGTLNIAGNLVLSGNTTRLDRATLQAGATTRNAASSLSGSDLATWVNNIPTAHSTFMTGAATGHDLISVTDGLTLNANGGITIIAADNYTGNFGDVFNFLDWSTLLGLTNNSFNVGPRYQTGLETNQDLKLFQLSSGLGWDTSLFLSHGVLVVVPEPSRALLLLLALLSLTLHRRRKN</sequence>
<dbReference type="Pfam" id="PF12951">
    <property type="entry name" value="PATR"/>
    <property type="match status" value="7"/>
</dbReference>
<dbReference type="EMBL" id="SOCA01000002">
    <property type="protein sequence ID" value="TDU73308.1"/>
    <property type="molecule type" value="Genomic_DNA"/>
</dbReference>
<feature type="region of interest" description="Disordered" evidence="2">
    <location>
        <begin position="693"/>
        <end position="712"/>
    </location>
</feature>
<protein>
    <submittedName>
        <fullName evidence="4">Putative secreted protein with PEP-CTERM sorting signal</fullName>
    </submittedName>
</protein>
<organism evidence="4 5">
    <name type="scientific">Prosthecobacter fusiformis</name>
    <dbReference type="NCBI Taxonomy" id="48464"/>
    <lineage>
        <taxon>Bacteria</taxon>
        <taxon>Pseudomonadati</taxon>
        <taxon>Verrucomicrobiota</taxon>
        <taxon>Verrucomicrobiia</taxon>
        <taxon>Verrucomicrobiales</taxon>
        <taxon>Verrucomicrobiaceae</taxon>
        <taxon>Prosthecobacter</taxon>
    </lineage>
</organism>
<dbReference type="NCBIfam" id="TIGR02595">
    <property type="entry name" value="PEP_CTERM"/>
    <property type="match status" value="1"/>
</dbReference>
<gene>
    <name evidence="4" type="ORF">EI77_01778</name>
</gene>
<feature type="signal peptide" evidence="3">
    <location>
        <begin position="1"/>
        <end position="22"/>
    </location>
</feature>
<dbReference type="InterPro" id="IPR013424">
    <property type="entry name" value="Ice-binding_C"/>
</dbReference>
<name>A0A4R7S6V7_9BACT</name>
<evidence type="ECO:0000256" key="1">
    <source>
        <dbReference type="ARBA" id="ARBA00022729"/>
    </source>
</evidence>
<dbReference type="NCBIfam" id="TIGR02601">
    <property type="entry name" value="autotrns_rpt"/>
    <property type="match status" value="4"/>
</dbReference>
<evidence type="ECO:0000313" key="4">
    <source>
        <dbReference type="EMBL" id="TDU73308.1"/>
    </source>
</evidence>